<feature type="domain" description="PKS/mFAS DH" evidence="15">
    <location>
        <begin position="919"/>
        <end position="1191"/>
    </location>
</feature>
<dbReference type="InterPro" id="IPR049900">
    <property type="entry name" value="PKS_mFAS_DH"/>
</dbReference>
<dbReference type="InterPro" id="IPR016039">
    <property type="entry name" value="Thiolase-like"/>
</dbReference>
<dbReference type="Pfam" id="PF14765">
    <property type="entry name" value="PS-DH"/>
    <property type="match status" value="1"/>
</dbReference>
<dbReference type="Gene3D" id="1.10.1200.10">
    <property type="entry name" value="ACP-like"/>
    <property type="match status" value="1"/>
</dbReference>
<dbReference type="Gene3D" id="3.10.129.110">
    <property type="entry name" value="Polyketide synthase dehydratase"/>
    <property type="match status" value="1"/>
</dbReference>
<comment type="caution">
    <text evidence="16">The sequence shown here is derived from an EMBL/GenBank/DDBJ whole genome shotgun (WGS) entry which is preliminary data.</text>
</comment>
<dbReference type="SMART" id="SM00825">
    <property type="entry name" value="PKS_KS"/>
    <property type="match status" value="1"/>
</dbReference>
<dbReference type="GO" id="GO:0004312">
    <property type="term" value="F:fatty acid synthase activity"/>
    <property type="evidence" value="ECO:0007669"/>
    <property type="project" value="TreeGrafter"/>
</dbReference>
<keyword evidence="8" id="KW-0511">Multifunctional enzyme</keyword>
<dbReference type="GO" id="GO:0031177">
    <property type="term" value="F:phosphopantetheine binding"/>
    <property type="evidence" value="ECO:0007669"/>
    <property type="project" value="InterPro"/>
</dbReference>
<dbReference type="InterPro" id="IPR049551">
    <property type="entry name" value="PKS_DH_C"/>
</dbReference>
<evidence type="ECO:0000256" key="7">
    <source>
        <dbReference type="ARBA" id="ARBA00023194"/>
    </source>
</evidence>
<evidence type="ECO:0000256" key="2">
    <source>
        <dbReference type="ARBA" id="ARBA00004792"/>
    </source>
</evidence>
<dbReference type="Pfam" id="PF22953">
    <property type="entry name" value="SpnB_Rossmann"/>
    <property type="match status" value="1"/>
</dbReference>
<evidence type="ECO:0000256" key="11">
    <source>
        <dbReference type="SAM" id="Coils"/>
    </source>
</evidence>
<evidence type="ECO:0000256" key="12">
    <source>
        <dbReference type="SAM" id="MobiDB-lite"/>
    </source>
</evidence>
<keyword evidence="6" id="KW-0677">Repeat</keyword>
<proteinExistence type="predicted"/>
<dbReference type="Pfam" id="PF16197">
    <property type="entry name" value="KAsynt_C_assoc"/>
    <property type="match status" value="1"/>
</dbReference>
<dbReference type="InterPro" id="IPR057326">
    <property type="entry name" value="KR_dom"/>
</dbReference>
<dbReference type="InterPro" id="IPR016036">
    <property type="entry name" value="Malonyl_transacylase_ACP-bd"/>
</dbReference>
<dbReference type="Pfam" id="PF08659">
    <property type="entry name" value="KR"/>
    <property type="match status" value="1"/>
</dbReference>
<dbReference type="CDD" id="cd05195">
    <property type="entry name" value="enoyl_red"/>
    <property type="match status" value="1"/>
</dbReference>
<dbReference type="CDD" id="cd08956">
    <property type="entry name" value="KR_3_FAS_SDR_x"/>
    <property type="match status" value="1"/>
</dbReference>
<keyword evidence="17" id="KW-1185">Reference proteome</keyword>
<dbReference type="PROSITE" id="PS00012">
    <property type="entry name" value="PHOSPHOPANTETHEINE"/>
    <property type="match status" value="1"/>
</dbReference>
<dbReference type="InterPro" id="IPR018201">
    <property type="entry name" value="Ketoacyl_synth_AS"/>
</dbReference>
<dbReference type="OrthoDB" id="9778690at2"/>
<dbReference type="PROSITE" id="PS50075">
    <property type="entry name" value="CARRIER"/>
    <property type="match status" value="1"/>
</dbReference>
<evidence type="ECO:0000259" key="14">
    <source>
        <dbReference type="PROSITE" id="PS52004"/>
    </source>
</evidence>
<evidence type="ECO:0000256" key="6">
    <source>
        <dbReference type="ARBA" id="ARBA00022737"/>
    </source>
</evidence>
<feature type="region of interest" description="C-terminal hotdog fold" evidence="10">
    <location>
        <begin position="1056"/>
        <end position="1191"/>
    </location>
</feature>
<dbReference type="InterPro" id="IPR013154">
    <property type="entry name" value="ADH-like_N"/>
</dbReference>
<organism evidence="16 17">
    <name type="scientific">Amycolatopsis suaedae</name>
    <dbReference type="NCBI Taxonomy" id="2510978"/>
    <lineage>
        <taxon>Bacteria</taxon>
        <taxon>Bacillati</taxon>
        <taxon>Actinomycetota</taxon>
        <taxon>Actinomycetes</taxon>
        <taxon>Pseudonocardiales</taxon>
        <taxon>Pseudonocardiaceae</taxon>
        <taxon>Amycolatopsis</taxon>
    </lineage>
</organism>
<dbReference type="Pfam" id="PF08990">
    <property type="entry name" value="Docking"/>
    <property type="match status" value="1"/>
</dbReference>
<dbReference type="Pfam" id="PF00109">
    <property type="entry name" value="ketoacyl-synt"/>
    <property type="match status" value="1"/>
</dbReference>
<dbReference type="PANTHER" id="PTHR43775">
    <property type="entry name" value="FATTY ACID SYNTHASE"/>
    <property type="match status" value="1"/>
</dbReference>
<dbReference type="Gene3D" id="3.40.50.720">
    <property type="entry name" value="NAD(P)-binding Rossmann-like Domain"/>
    <property type="match status" value="1"/>
</dbReference>
<dbReference type="SMART" id="SM00829">
    <property type="entry name" value="PKS_ER"/>
    <property type="match status" value="1"/>
</dbReference>
<dbReference type="InterPro" id="IPR014030">
    <property type="entry name" value="Ketoacyl_synth_N"/>
</dbReference>
<accession>A0A4Q7JAG6</accession>
<dbReference type="InterPro" id="IPR055123">
    <property type="entry name" value="SpnB-like_Rossmann"/>
</dbReference>
<dbReference type="Proteomes" id="UP000292003">
    <property type="component" value="Unassembled WGS sequence"/>
</dbReference>
<dbReference type="InterPro" id="IPR013968">
    <property type="entry name" value="PKS_KR"/>
</dbReference>
<dbReference type="Gene3D" id="3.30.70.3290">
    <property type="match status" value="1"/>
</dbReference>
<feature type="domain" description="Ketosynthase family 3 (KS3)" evidence="14">
    <location>
        <begin position="30"/>
        <end position="453"/>
    </location>
</feature>
<evidence type="ECO:0000256" key="9">
    <source>
        <dbReference type="ARBA" id="ARBA00023315"/>
    </source>
</evidence>
<dbReference type="InterPro" id="IPR050091">
    <property type="entry name" value="PKS_NRPS_Biosynth_Enz"/>
</dbReference>
<dbReference type="SMART" id="SM00823">
    <property type="entry name" value="PKS_PP"/>
    <property type="match status" value="1"/>
</dbReference>
<dbReference type="GO" id="GO:0004315">
    <property type="term" value="F:3-oxoacyl-[acyl-carrier-protein] synthase activity"/>
    <property type="evidence" value="ECO:0007669"/>
    <property type="project" value="InterPro"/>
</dbReference>
<feature type="coiled-coil region" evidence="11">
    <location>
        <begin position="5"/>
        <end position="32"/>
    </location>
</feature>
<dbReference type="Gene3D" id="3.40.47.10">
    <property type="match status" value="1"/>
</dbReference>
<keyword evidence="9" id="KW-0012">Acyltransferase</keyword>
<evidence type="ECO:0000256" key="10">
    <source>
        <dbReference type="PROSITE-ProRule" id="PRU01363"/>
    </source>
</evidence>
<dbReference type="GO" id="GO:0033068">
    <property type="term" value="P:macrolide biosynthetic process"/>
    <property type="evidence" value="ECO:0007669"/>
    <property type="project" value="UniProtKB-ARBA"/>
</dbReference>
<dbReference type="InterPro" id="IPR011032">
    <property type="entry name" value="GroES-like_sf"/>
</dbReference>
<dbReference type="SUPFAM" id="SSF51735">
    <property type="entry name" value="NAD(P)-binding Rossmann-fold domains"/>
    <property type="match status" value="3"/>
</dbReference>
<keyword evidence="4" id="KW-0597">Phosphoprotein</keyword>
<dbReference type="InterPro" id="IPR006162">
    <property type="entry name" value="Ppantetheine_attach_site"/>
</dbReference>
<dbReference type="SMART" id="SM01294">
    <property type="entry name" value="PKS_PP_betabranch"/>
    <property type="match status" value="1"/>
</dbReference>
<dbReference type="SMART" id="SM00826">
    <property type="entry name" value="PKS_DH"/>
    <property type="match status" value="1"/>
</dbReference>
<dbReference type="Gene3D" id="3.90.180.10">
    <property type="entry name" value="Medium-chain alcohol dehydrogenases, catalytic domain"/>
    <property type="match status" value="1"/>
</dbReference>
<dbReference type="GO" id="GO:0016491">
    <property type="term" value="F:oxidoreductase activity"/>
    <property type="evidence" value="ECO:0007669"/>
    <property type="project" value="InterPro"/>
</dbReference>
<feature type="region of interest" description="N-terminal hotdog fold" evidence="10">
    <location>
        <begin position="919"/>
        <end position="1043"/>
    </location>
</feature>
<dbReference type="Pfam" id="PF02801">
    <property type="entry name" value="Ketoacyl-synt_C"/>
    <property type="match status" value="1"/>
</dbReference>
<dbReference type="InterPro" id="IPR020841">
    <property type="entry name" value="PKS_Beta-ketoAc_synthase_dom"/>
</dbReference>
<evidence type="ECO:0000256" key="4">
    <source>
        <dbReference type="ARBA" id="ARBA00022553"/>
    </source>
</evidence>
<dbReference type="PANTHER" id="PTHR43775:SF51">
    <property type="entry name" value="INACTIVE PHENOLPHTHIOCEROL SYNTHESIS POLYKETIDE SYNTHASE TYPE I PKS1-RELATED"/>
    <property type="match status" value="1"/>
</dbReference>
<dbReference type="InterPro" id="IPR009081">
    <property type="entry name" value="PP-bd_ACP"/>
</dbReference>
<dbReference type="InterPro" id="IPR020843">
    <property type="entry name" value="ER"/>
</dbReference>
<keyword evidence="7" id="KW-0045">Antibiotic biosynthesis</keyword>
<dbReference type="FunFam" id="3.40.47.10:FF:000019">
    <property type="entry name" value="Polyketide synthase type I"/>
    <property type="match status" value="1"/>
</dbReference>
<dbReference type="Pfam" id="PF21089">
    <property type="entry name" value="PKS_DH_N"/>
    <property type="match status" value="1"/>
</dbReference>
<sequence>MTSTEQKLRDYLRRVTAELNDAREELAAAREPIAVVAMSCRLPGGVSSPEEFWALLADGSDAIGPLPADRGWDLDALYDPDPERAGTAYVKEGGFLSGIADFDAEFFGISPREALAMDPQQRLVLEGAWEVLERARIDPAGLRGSDTGVYLGTNGLDYNEIATASPGLEGHTLTGGAASVLAGRVSYILGLEGPAVTVDTACSSSLVALHDAVRALRGGECSLAIAGGANVMTTPQLLLEFSRQRGLSPEARCRAFGDGADGLAIAEGVGLVLLERLSDALANGHPVLAVVRGSAINSDGASNGLTAPSGKAQQRVIRAALADAGLEPSDVDAVEAHGTGTRLGDPIEAHALLATYGQDREEPLLLGSGKSNIGHTQAAAGITGVIKVVQALRHGELPRTLHADPPSPHVDWSAGRVRLLTEPVRLPDADRPRRAGVSAFGMSGTNAHVILEQAPAGPGQDRAERARATQTPWILSARSEAALRAQAGRLRSAVDGADPVDVGLSLATTRSVFDHRAVLVGGTEAELTARLGALAEGEPVPGLVTGTAGRTGGIVFVFPGQGTEWIGMARELLDTSPVFAESVAGCARALAPHLDWSVTDALGSDDPDSLSRVDVVQPVLWTVMVSLAAVWRSYGVRPAAVVGHSQGEVAAAVVAGGLSLEDGALVVARRSRLITEKLPRDWRMASVLAPLADVEGRFPFCGDGLTVAAVNSPAAVTVSGPAAEVERLVGSCVADGLRAKLMPADRATHCAAVESLAGDLGELLAPVRPRAGEVPFYSTVTGGPLGTAELDADYWYRNMREPVAFRSTVERLAADGHRCLVEMSPHPVLTGYAEDTLDDAGVAGVVTGTLRRDDGGMRRLLESAAHLWVNGVAVDWTPALAGGSPVDLPTYPFQRQRFWPAPHTRAGDAAGLGLAAANHPLLAGTVELAGEGGVVLTGRLSLETHPWIGDHRLRDQALLSATGFVELLVRAGDEVGCDRVADLTLTAPLPLPERGGVRIQVRVDAADEDGTRAVTVHSRPDGEDGERWTEHATGVLAPGMSDADPAFTGEWPPPGATEIDLSGFYETVAESGYGYGPVFRGLRRAWSRDGEVFAEASLPEDADADGFGLHPALLDAATHAILVAGFDVPAGALPFSWQGVSLHATGARALRVRLTGTGDATVSLLAADPAGAVVVSADAVVLRAAPDAAPVTEPSSLYTVDWEPVTTPAPASGRTSVLLAGDAGALAGLDEVPDVVLARVHGDGDGPDAVHEVSARLLTLLQRWLGEERFAGSRLVVVLSGGTDGSDLAAAAAWGMVRSAISENPGSFGLLEVPAQEVDAGVELALPYVLAGDEPQLLVRDGQVYVPRLVADPATLTVPVLDRDWRLDVVTPGTVDGLGIVPGTDSARPLTGRQVRLAVSAAGVNFLDVLATLGYGKVRDAAARYHGEQGTLGVEAAGVVVETGPETTRAKVGDRVLGLVTGGFGPTAVVDERCTVTVPDGWPDETAAGVAAPFLSALYGLVDVAGLAGGERVLIHAGAGGVGMAAIQLARHLGAEVYATASESKWDVLRELGLADDHIASSRTLDFAEKFPRMDVVLNSLTGEFVDASLRLLGPGGRFTELGKNDVRSAVELPGVRYRAFDLTEVDPDRIAAMLTELMSLFDAGTLRPLPTRAWNIRQAAPAFRFMSQARHTGKIVLTVPRGWDRDRAVLVTGGTSGLGRELARHLAGQGFRWLVLASRRGPAAAGAAELVEELAGHGCRVEVVACDVADAADVGKLVHDLGVRGGLTAVVHAAGILEDGVVETLTPDQLTRVLRPKVDAAWNLHEATRNLDLAGFVVYSSVAGVLGTTGQANYAAANAFLDGLCHRRRAEGLPGVALAWGLWDQSTGMTGGMSDVDYARVRRSGQRPLALAHGLAMFDAAVTSDAAVTVVMDVDRPALRAREDLPSILRGICPAVGRRTATADVAAPVALAQRLPALPPAERQEVLVDLIRRQIQVVLGFADAGAIEADRPFKELGFDSLTAVELRNKLGAALGRKLSATLVFDYPTTTALAGHLLTTLVGETEPAGGGSVPEAIDRLEAALSAGLPRQERQDAALRLEKLVTALRRDGANGTGHGEGPSDDDINSVSVTELFQLIDENFADPSDSRPA</sequence>
<dbReference type="InterPro" id="IPR036291">
    <property type="entry name" value="NAD(P)-bd_dom_sf"/>
</dbReference>
<dbReference type="GO" id="GO:0006633">
    <property type="term" value="P:fatty acid biosynthetic process"/>
    <property type="evidence" value="ECO:0007669"/>
    <property type="project" value="InterPro"/>
</dbReference>
<evidence type="ECO:0000313" key="16">
    <source>
        <dbReference type="EMBL" id="RZQ63966.1"/>
    </source>
</evidence>
<dbReference type="Pfam" id="PF08240">
    <property type="entry name" value="ADH_N"/>
    <property type="match status" value="1"/>
</dbReference>
<name>A0A4Q7JAG6_9PSEU</name>
<keyword evidence="5" id="KW-0808">Transferase</keyword>
<dbReference type="InterPro" id="IPR049552">
    <property type="entry name" value="PKS_DH_N"/>
</dbReference>
<dbReference type="PROSITE" id="PS01162">
    <property type="entry name" value="QOR_ZETA_CRYSTAL"/>
    <property type="match status" value="1"/>
</dbReference>
<dbReference type="InterPro" id="IPR020806">
    <property type="entry name" value="PKS_PP-bd"/>
</dbReference>
<comment type="pathway">
    <text evidence="2">Antibiotic biosynthesis.</text>
</comment>
<feature type="active site" description="Proton acceptor; for dehydratase activity" evidence="10">
    <location>
        <position position="951"/>
    </location>
</feature>
<feature type="region of interest" description="Disordered" evidence="12">
    <location>
        <begin position="2090"/>
        <end position="2110"/>
    </location>
</feature>
<protein>
    <submittedName>
        <fullName evidence="16">SDR family NAD(P)-dependent oxidoreductase</fullName>
    </submittedName>
</protein>
<dbReference type="Gene3D" id="3.40.366.10">
    <property type="entry name" value="Malonyl-Coenzyme A Acyl Carrier Protein, domain 2"/>
    <property type="match status" value="1"/>
</dbReference>
<dbReference type="InterPro" id="IPR001227">
    <property type="entry name" value="Ac_transferase_dom_sf"/>
</dbReference>
<dbReference type="PROSITE" id="PS52004">
    <property type="entry name" value="KS3_2"/>
    <property type="match status" value="1"/>
</dbReference>
<dbReference type="GO" id="GO:0008270">
    <property type="term" value="F:zinc ion binding"/>
    <property type="evidence" value="ECO:0007669"/>
    <property type="project" value="InterPro"/>
</dbReference>
<dbReference type="InterPro" id="IPR002364">
    <property type="entry name" value="Quin_OxRdtase/zeta-crystal_CS"/>
</dbReference>
<dbReference type="SMART" id="SM00822">
    <property type="entry name" value="PKS_KR"/>
    <property type="match status" value="1"/>
</dbReference>
<dbReference type="InterPro" id="IPR014043">
    <property type="entry name" value="Acyl_transferase_dom"/>
</dbReference>
<dbReference type="CDD" id="cd00833">
    <property type="entry name" value="PKS"/>
    <property type="match status" value="1"/>
</dbReference>
<dbReference type="SUPFAM" id="SSF52151">
    <property type="entry name" value="FabD/lysophospholipase-like"/>
    <property type="match status" value="1"/>
</dbReference>
<dbReference type="InterPro" id="IPR016035">
    <property type="entry name" value="Acyl_Trfase/lysoPLipase"/>
</dbReference>
<dbReference type="FunFam" id="1.10.1200.10:FF:000007">
    <property type="entry name" value="Probable polyketide synthase pks17"/>
    <property type="match status" value="1"/>
</dbReference>
<comment type="cofactor">
    <cofactor evidence="1">
        <name>pantetheine 4'-phosphate</name>
        <dbReference type="ChEBI" id="CHEBI:47942"/>
    </cofactor>
</comment>
<dbReference type="PROSITE" id="PS52019">
    <property type="entry name" value="PKS_MFAS_DH"/>
    <property type="match status" value="1"/>
</dbReference>
<dbReference type="SMART" id="SM00827">
    <property type="entry name" value="PKS_AT"/>
    <property type="match status" value="1"/>
</dbReference>
<dbReference type="SUPFAM" id="SSF50129">
    <property type="entry name" value="GroES-like"/>
    <property type="match status" value="1"/>
</dbReference>
<dbReference type="InterPro" id="IPR036736">
    <property type="entry name" value="ACP-like_sf"/>
</dbReference>
<gene>
    <name evidence="16" type="ORF">EWH70_12535</name>
</gene>
<dbReference type="InterPro" id="IPR020807">
    <property type="entry name" value="PKS_DH"/>
</dbReference>
<evidence type="ECO:0000256" key="8">
    <source>
        <dbReference type="ARBA" id="ARBA00023268"/>
    </source>
</evidence>
<dbReference type="PROSITE" id="PS00606">
    <property type="entry name" value="KS3_1"/>
    <property type="match status" value="1"/>
</dbReference>
<evidence type="ECO:0000259" key="13">
    <source>
        <dbReference type="PROSITE" id="PS50075"/>
    </source>
</evidence>
<evidence type="ECO:0000256" key="1">
    <source>
        <dbReference type="ARBA" id="ARBA00001957"/>
    </source>
</evidence>
<dbReference type="Pfam" id="PF00550">
    <property type="entry name" value="PP-binding"/>
    <property type="match status" value="1"/>
</dbReference>
<dbReference type="EMBL" id="SFCC01000005">
    <property type="protein sequence ID" value="RZQ63966.1"/>
    <property type="molecule type" value="Genomic_DNA"/>
</dbReference>
<dbReference type="InterPro" id="IPR032821">
    <property type="entry name" value="PKS_assoc"/>
</dbReference>
<reference evidence="16 17" key="1">
    <citation type="submission" date="2019-02" db="EMBL/GenBank/DDBJ databases">
        <title>Draft genome sequence of Amycolatopsis sp. 8-3EHSu isolated from roots of Suaeda maritima.</title>
        <authorList>
            <person name="Duangmal K."/>
            <person name="Chantavorakit T."/>
        </authorList>
    </citation>
    <scope>NUCLEOTIDE SEQUENCE [LARGE SCALE GENOMIC DNA]</scope>
    <source>
        <strain evidence="16 17">8-3EHSu</strain>
    </source>
</reference>
<dbReference type="SUPFAM" id="SSF47336">
    <property type="entry name" value="ACP-like"/>
    <property type="match status" value="1"/>
</dbReference>
<dbReference type="SUPFAM" id="SSF53901">
    <property type="entry name" value="Thiolase-like"/>
    <property type="match status" value="1"/>
</dbReference>
<evidence type="ECO:0000313" key="17">
    <source>
        <dbReference type="Proteomes" id="UP000292003"/>
    </source>
</evidence>
<keyword evidence="3" id="KW-0596">Phosphopantetheine</keyword>
<dbReference type="Pfam" id="PF00698">
    <property type="entry name" value="Acyl_transf_1"/>
    <property type="match status" value="1"/>
</dbReference>
<feature type="active site" description="Proton donor; for dehydratase activity" evidence="10">
    <location>
        <position position="1115"/>
    </location>
</feature>
<evidence type="ECO:0000256" key="5">
    <source>
        <dbReference type="ARBA" id="ARBA00022679"/>
    </source>
</evidence>
<dbReference type="Pfam" id="PF13602">
    <property type="entry name" value="ADH_zinc_N_2"/>
    <property type="match status" value="1"/>
</dbReference>
<evidence type="ECO:0000256" key="3">
    <source>
        <dbReference type="ARBA" id="ARBA00022450"/>
    </source>
</evidence>
<keyword evidence="11" id="KW-0175">Coiled coil</keyword>
<dbReference type="InterPro" id="IPR042104">
    <property type="entry name" value="PKS_dehydratase_sf"/>
</dbReference>
<feature type="domain" description="Carrier" evidence="13">
    <location>
        <begin position="1966"/>
        <end position="2041"/>
    </location>
</feature>
<dbReference type="Gene3D" id="3.40.50.11460">
    <property type="match status" value="1"/>
</dbReference>
<dbReference type="SUPFAM" id="SSF55048">
    <property type="entry name" value="Probable ACP-binding domain of malonyl-CoA ACP transacylase"/>
    <property type="match status" value="1"/>
</dbReference>
<dbReference type="InterPro" id="IPR015083">
    <property type="entry name" value="NorB/c/GfsB-D-like_docking"/>
</dbReference>
<dbReference type="InterPro" id="IPR014031">
    <property type="entry name" value="Ketoacyl_synth_C"/>
</dbReference>
<evidence type="ECO:0000259" key="15">
    <source>
        <dbReference type="PROSITE" id="PS52019"/>
    </source>
</evidence>